<dbReference type="Proteomes" id="UP000784294">
    <property type="component" value="Unassembled WGS sequence"/>
</dbReference>
<name>A0A3S5B9I6_9PLAT</name>
<accession>A0A3S5B9I6</accession>
<evidence type="ECO:0000313" key="2">
    <source>
        <dbReference type="EMBL" id="VEL16818.1"/>
    </source>
</evidence>
<evidence type="ECO:0000256" key="1">
    <source>
        <dbReference type="SAM" id="SignalP"/>
    </source>
</evidence>
<keyword evidence="1" id="KW-0732">Signal</keyword>
<feature type="chain" id="PRO_5018554854" description="Secreted protein" evidence="1">
    <location>
        <begin position="20"/>
        <end position="179"/>
    </location>
</feature>
<protein>
    <recommendedName>
        <fullName evidence="4">Secreted protein</fullName>
    </recommendedName>
</protein>
<organism evidence="2 3">
    <name type="scientific">Protopolystoma xenopodis</name>
    <dbReference type="NCBI Taxonomy" id="117903"/>
    <lineage>
        <taxon>Eukaryota</taxon>
        <taxon>Metazoa</taxon>
        <taxon>Spiralia</taxon>
        <taxon>Lophotrochozoa</taxon>
        <taxon>Platyhelminthes</taxon>
        <taxon>Monogenea</taxon>
        <taxon>Polyopisthocotylea</taxon>
        <taxon>Polystomatidea</taxon>
        <taxon>Polystomatidae</taxon>
        <taxon>Protopolystoma</taxon>
    </lineage>
</organism>
<comment type="caution">
    <text evidence="2">The sequence shown here is derived from an EMBL/GenBank/DDBJ whole genome shotgun (WGS) entry which is preliminary data.</text>
</comment>
<dbReference type="EMBL" id="CAAALY010029953">
    <property type="protein sequence ID" value="VEL16818.1"/>
    <property type="molecule type" value="Genomic_DNA"/>
</dbReference>
<evidence type="ECO:0008006" key="4">
    <source>
        <dbReference type="Google" id="ProtNLM"/>
    </source>
</evidence>
<dbReference type="AlphaFoldDB" id="A0A3S5B9I6"/>
<reference evidence="2" key="1">
    <citation type="submission" date="2018-11" db="EMBL/GenBank/DDBJ databases">
        <authorList>
            <consortium name="Pathogen Informatics"/>
        </authorList>
    </citation>
    <scope>NUCLEOTIDE SEQUENCE</scope>
</reference>
<keyword evidence="3" id="KW-1185">Reference proteome</keyword>
<evidence type="ECO:0000313" key="3">
    <source>
        <dbReference type="Proteomes" id="UP000784294"/>
    </source>
</evidence>
<feature type="signal peptide" evidence="1">
    <location>
        <begin position="1"/>
        <end position="19"/>
    </location>
</feature>
<sequence length="179" mass="19734">MFFALFAIVGLTLSIRNEANNSLELSLPPFASGSSSKLYTTSLAGAFYVSYACVGLRRNSESYILTFVKTSFTANDFARPLSSLSASAASVNMFGHRVEHAIVSSLSAEWLSRLVPSVLTTTPIRRRYPHFRALWTEPYSANNTGTPCGTLQTLHYFFSFLHYCTKVVEAESHLEGNLA</sequence>
<proteinExistence type="predicted"/>
<gene>
    <name evidence="2" type="ORF">PXEA_LOCUS10258</name>
</gene>